<dbReference type="Pfam" id="PF08531">
    <property type="entry name" value="Bac_rhamnosid_N"/>
    <property type="match status" value="1"/>
</dbReference>
<name>A0AAU7D768_9BACT</name>
<sequence length="1123" mass="124611">MNRLQSVGESHWIIRAVVVVFVFSSIAYAASTADTRPTGLKCDSLVRPLGIDTANPLLSWQLQDKAWGAKQTAYEIMVSSKPDASAKADVWDSGRVSSEQSVDVPYAGPRLEAEKRYYWRVKVWGKDGKPYPASATSWWEMGLLTQDAWKGKWISYEAPELHSIREAGAIWITNPAVPNFTSPGDTHHDFRFSFDLRQTIKRAVLYTTGQDTAAAWVNGEQVLEAKPLTPWKQMPWGTYVSKEITSNLHQGKNQLAIGITHFNLQGGRAIQTETQTPMSMCLYLVMADGSVNVLTSASSGWKAALDARGDWFSTQFDDSSWKSAEPFTPKSAEAGGSPLGDPWPTGPVTLLRRAFAVSKPIASARLYATALGAYKFHINGKPVGDQILAPGWMDFREHVPYQVYDVTSQIVAGKNAIAAYLAPGWYSTPLMWFRQGNNYGSTPPALKAQLRIEHNDGSVEWISTDDSWKADLSAILSAEIYDGETYDARLVQPGWDTASFADARWKPVTLVTPKEPQIVAQYFQPIREEKVMIAKSISSPAPGVYIYDFGQNLSGVPRVRIKGRRGQDIKLRFAEVLNPDGTMYVENLRTAKATDHFILAGTGGESGETYQPQFTYHGFRYLEVTGLDAKPALDAIKTVVFHTDAPFTSRFETGNKMVNQLWANILWGQRSNFIGVPTDCPQRDERLGWSADAQVFWRTAAYNMDLDAFTQKYASDLRGTQVGTPMYGIFAPGTITPNPGFGTGWSDAGVIIPWTGWIQSGDKRIIEQNWDAMEKYLAAIQKQNPDYLWRNGFGTPFGDWLTPTQTTPEDLIATAYWAYDVSLMKDMATASGRSAEAAKYGDLFEQIKAAFAKAYVRSDGFVGTVDHYPSIPPPTISSDVQSDKTKSIVETQTGYVLALHMNLIPDELRAAAAEKLVKKIQDNHWLLGTGFLGTPYLLEVLSDTGHSDVAYRLLLNTSYPSWGYLIEHGATTMWERWNGDQMRGDPSMNSYNHYAYGAVAEWMYRYAAGIDTVASDPGFHTIYLHPNFDARIGNLNFAYDSPYGTVSSNWKINGADAVWNVTIPPNATAVLPLTSTKMYSMMLDGKPLASNDKIHLEENAYRLPSGTYSFKISMNAFNGSVPN</sequence>
<dbReference type="InterPro" id="IPR016007">
    <property type="entry name" value="Alpha_rhamnosid"/>
</dbReference>
<reference evidence="10" key="1">
    <citation type="submission" date="2023-03" db="EMBL/GenBank/DDBJ databases">
        <title>Edaphobacter sp.</title>
        <authorList>
            <person name="Huber K.J."/>
            <person name="Papendorf J."/>
            <person name="Pilke C."/>
            <person name="Bunk B."/>
            <person name="Sproeer C."/>
            <person name="Pester M."/>
        </authorList>
    </citation>
    <scope>NUCLEOTIDE SEQUENCE</scope>
    <source>
        <strain evidence="9">DSM 109919</strain>
        <strain evidence="10">DSM 109920</strain>
    </source>
</reference>
<feature type="domain" description="Alpha-L-rhamnosidase C-terminal" evidence="8">
    <location>
        <begin position="1009"/>
        <end position="1081"/>
    </location>
</feature>
<keyword evidence="4" id="KW-0472">Membrane</keyword>
<dbReference type="EC" id="3.2.1.40" evidence="2"/>
<evidence type="ECO:0000256" key="1">
    <source>
        <dbReference type="ARBA" id="ARBA00001445"/>
    </source>
</evidence>
<dbReference type="InterPro" id="IPR013783">
    <property type="entry name" value="Ig-like_fold"/>
</dbReference>
<dbReference type="InterPro" id="IPR035396">
    <property type="entry name" value="Bac_rhamnosid6H"/>
</dbReference>
<dbReference type="KEGG" id="epl:P4G45_15190"/>
<dbReference type="PIRSF" id="PIRSF010631">
    <property type="entry name" value="A-rhamnsds"/>
    <property type="match status" value="1"/>
</dbReference>
<keyword evidence="3 10" id="KW-0378">Hydrolase</keyword>
<dbReference type="EMBL" id="CP121195">
    <property type="protein sequence ID" value="XBH13200.1"/>
    <property type="molecule type" value="Genomic_DNA"/>
</dbReference>
<feature type="transmembrane region" description="Helical" evidence="4">
    <location>
        <begin position="12"/>
        <end position="30"/>
    </location>
</feature>
<organism evidence="10">
    <name type="scientific">Edaphobacter paludis</name>
    <dbReference type="NCBI Taxonomy" id="3035702"/>
    <lineage>
        <taxon>Bacteria</taxon>
        <taxon>Pseudomonadati</taxon>
        <taxon>Acidobacteriota</taxon>
        <taxon>Terriglobia</taxon>
        <taxon>Terriglobales</taxon>
        <taxon>Acidobacteriaceae</taxon>
        <taxon>Edaphobacter</taxon>
    </lineage>
</organism>
<gene>
    <name evidence="9" type="ORF">P4G45_15190</name>
    <name evidence="10" type="ORF">P8936_16145</name>
</gene>
<dbReference type="SUPFAM" id="SSF48208">
    <property type="entry name" value="Six-hairpin glycosidases"/>
    <property type="match status" value="1"/>
</dbReference>
<evidence type="ECO:0000259" key="7">
    <source>
        <dbReference type="Pfam" id="PF17389"/>
    </source>
</evidence>
<evidence type="ECO:0000313" key="9">
    <source>
        <dbReference type="EMBL" id="XBH09815.1"/>
    </source>
</evidence>
<dbReference type="InterPro" id="IPR008979">
    <property type="entry name" value="Galactose-bd-like_sf"/>
</dbReference>
<dbReference type="AlphaFoldDB" id="A0AAU7D768"/>
<dbReference type="GO" id="GO:0005975">
    <property type="term" value="P:carbohydrate metabolic process"/>
    <property type="evidence" value="ECO:0007669"/>
    <property type="project" value="InterPro"/>
</dbReference>
<evidence type="ECO:0000256" key="4">
    <source>
        <dbReference type="SAM" id="Phobius"/>
    </source>
</evidence>
<dbReference type="Pfam" id="PF25788">
    <property type="entry name" value="Ig_Rha78A_N"/>
    <property type="match status" value="1"/>
</dbReference>
<dbReference type="InterPro" id="IPR008928">
    <property type="entry name" value="6-hairpin_glycosidase_sf"/>
</dbReference>
<dbReference type="Pfam" id="PF05592">
    <property type="entry name" value="Bac_rhamnosid"/>
    <property type="match status" value="1"/>
</dbReference>
<keyword evidence="4" id="KW-0812">Transmembrane</keyword>
<evidence type="ECO:0000313" key="10">
    <source>
        <dbReference type="EMBL" id="XBH13200.1"/>
    </source>
</evidence>
<accession>A0AAU7D768</accession>
<dbReference type="SUPFAM" id="SSF49785">
    <property type="entry name" value="Galactose-binding domain-like"/>
    <property type="match status" value="1"/>
</dbReference>
<dbReference type="PANTHER" id="PTHR33307">
    <property type="entry name" value="ALPHA-RHAMNOSIDASE (EUROFUNG)"/>
    <property type="match status" value="1"/>
</dbReference>
<accession>A0AAU7CY13</accession>
<dbReference type="RefSeq" id="WP_348267324.1">
    <property type="nucleotide sequence ID" value="NZ_CP121194.1"/>
</dbReference>
<feature type="domain" description="Bacterial alpha-L-rhamnosidase N-terminal" evidence="6">
    <location>
        <begin position="359"/>
        <end position="528"/>
    </location>
</feature>
<evidence type="ECO:0000256" key="3">
    <source>
        <dbReference type="ARBA" id="ARBA00022801"/>
    </source>
</evidence>
<dbReference type="InterPro" id="IPR035398">
    <property type="entry name" value="Bac_rhamnosid_C"/>
</dbReference>
<comment type="catalytic activity">
    <reaction evidence="1">
        <text>Hydrolysis of terminal non-reducing alpha-L-rhamnose residues in alpha-L-rhamnosides.</text>
        <dbReference type="EC" id="3.2.1.40"/>
    </reaction>
</comment>
<dbReference type="InterPro" id="IPR008902">
    <property type="entry name" value="Rhamnosid_concanavalin"/>
</dbReference>
<dbReference type="PANTHER" id="PTHR33307:SF6">
    <property type="entry name" value="ALPHA-RHAMNOSIDASE (EUROFUNG)-RELATED"/>
    <property type="match status" value="1"/>
</dbReference>
<dbReference type="Gene3D" id="2.60.120.260">
    <property type="entry name" value="Galactose-binding domain-like"/>
    <property type="match status" value="3"/>
</dbReference>
<dbReference type="GO" id="GO:0030596">
    <property type="term" value="F:alpha-L-rhamnosidase activity"/>
    <property type="evidence" value="ECO:0007669"/>
    <property type="project" value="UniProtKB-EC"/>
</dbReference>
<protein>
    <recommendedName>
        <fullName evidence="2">alpha-L-rhamnosidase</fullName>
        <ecNumber evidence="2">3.2.1.40</ecNumber>
    </recommendedName>
</protein>
<dbReference type="EMBL" id="CP121194">
    <property type="protein sequence ID" value="XBH09815.1"/>
    <property type="molecule type" value="Genomic_DNA"/>
</dbReference>
<dbReference type="InterPro" id="IPR012341">
    <property type="entry name" value="6hp_glycosidase-like_sf"/>
</dbReference>
<evidence type="ECO:0000259" key="8">
    <source>
        <dbReference type="Pfam" id="PF17390"/>
    </source>
</evidence>
<dbReference type="Gene3D" id="2.60.40.10">
    <property type="entry name" value="Immunoglobulins"/>
    <property type="match status" value="1"/>
</dbReference>
<dbReference type="Pfam" id="PF17390">
    <property type="entry name" value="Bac_rhamnosid_C"/>
    <property type="match status" value="1"/>
</dbReference>
<proteinExistence type="predicted"/>
<dbReference type="Pfam" id="PF17389">
    <property type="entry name" value="Bac_rhamnosid6H"/>
    <property type="match status" value="1"/>
</dbReference>
<keyword evidence="4" id="KW-1133">Transmembrane helix</keyword>
<evidence type="ECO:0000259" key="6">
    <source>
        <dbReference type="Pfam" id="PF08531"/>
    </source>
</evidence>
<evidence type="ECO:0000259" key="5">
    <source>
        <dbReference type="Pfam" id="PF05592"/>
    </source>
</evidence>
<feature type="domain" description="Alpha-L-rhamnosidase concanavalin-like" evidence="5">
    <location>
        <begin position="541"/>
        <end position="641"/>
    </location>
</feature>
<dbReference type="Gene3D" id="1.50.10.10">
    <property type="match status" value="1"/>
</dbReference>
<dbReference type="InterPro" id="IPR013737">
    <property type="entry name" value="Bac_rhamnosid_N"/>
</dbReference>
<dbReference type="Gene3D" id="2.60.420.10">
    <property type="entry name" value="Maltose phosphorylase, domain 3"/>
    <property type="match status" value="1"/>
</dbReference>
<evidence type="ECO:0000256" key="2">
    <source>
        <dbReference type="ARBA" id="ARBA00012652"/>
    </source>
</evidence>
<feature type="domain" description="Alpha-L-rhamnosidase six-hairpin glycosidase" evidence="7">
    <location>
        <begin position="648"/>
        <end position="1006"/>
    </location>
</feature>